<accession>A0A1M5LMP0</accession>
<dbReference type="RefSeq" id="WP_073124300.1">
    <property type="nucleotide sequence ID" value="NZ_BAABCH010000026.1"/>
</dbReference>
<dbReference type="Proteomes" id="UP000243255">
    <property type="component" value="Unassembled WGS sequence"/>
</dbReference>
<dbReference type="OrthoDB" id="1758245at2"/>
<evidence type="ECO:0000313" key="2">
    <source>
        <dbReference type="EMBL" id="SHG65919.1"/>
    </source>
</evidence>
<organism evidence="2 3">
    <name type="scientific">Asaccharospora irregularis DSM 2635</name>
    <dbReference type="NCBI Taxonomy" id="1121321"/>
    <lineage>
        <taxon>Bacteria</taxon>
        <taxon>Bacillati</taxon>
        <taxon>Bacillota</taxon>
        <taxon>Clostridia</taxon>
        <taxon>Peptostreptococcales</taxon>
        <taxon>Peptostreptococcaceae</taxon>
        <taxon>Asaccharospora</taxon>
    </lineage>
</organism>
<dbReference type="EMBL" id="FQWX01000005">
    <property type="protein sequence ID" value="SHG65919.1"/>
    <property type="molecule type" value="Genomic_DNA"/>
</dbReference>
<protein>
    <submittedName>
        <fullName evidence="2">Cyclic lactone autoinducer peptide</fullName>
    </submittedName>
</protein>
<sequence length="46" mass="5216">MKRILLKVLKYSSSLAVFTAILSANTACTWYVYQPEVPNAVKQLKK</sequence>
<dbReference type="AlphaFoldDB" id="A0A1M5LMP0"/>
<keyword evidence="1" id="KW-1133">Transmembrane helix</keyword>
<reference evidence="3" key="1">
    <citation type="submission" date="2016-11" db="EMBL/GenBank/DDBJ databases">
        <authorList>
            <person name="Varghese N."/>
            <person name="Submissions S."/>
        </authorList>
    </citation>
    <scope>NUCLEOTIDE SEQUENCE [LARGE SCALE GENOMIC DNA]</scope>
    <source>
        <strain evidence="3">DSM 2635</strain>
    </source>
</reference>
<evidence type="ECO:0000313" key="3">
    <source>
        <dbReference type="Proteomes" id="UP000243255"/>
    </source>
</evidence>
<dbReference type="InterPro" id="IPR009229">
    <property type="entry name" value="AgrD"/>
</dbReference>
<name>A0A1M5LMP0_9FIRM</name>
<dbReference type="NCBIfam" id="TIGR04223">
    <property type="entry name" value="quorum_AgrD"/>
    <property type="match status" value="1"/>
</dbReference>
<keyword evidence="3" id="KW-1185">Reference proteome</keyword>
<evidence type="ECO:0000256" key="1">
    <source>
        <dbReference type="SAM" id="Phobius"/>
    </source>
</evidence>
<proteinExistence type="predicted"/>
<dbReference type="STRING" id="1121321.SAMN04488530_1057"/>
<gene>
    <name evidence="2" type="ORF">SAMN04488530_1057</name>
</gene>
<feature type="transmembrane region" description="Helical" evidence="1">
    <location>
        <begin position="12"/>
        <end position="33"/>
    </location>
</feature>
<keyword evidence="1" id="KW-0472">Membrane</keyword>
<keyword evidence="1" id="KW-0812">Transmembrane</keyword>